<accession>A0ABT8DMP2</accession>
<feature type="signal peptide" evidence="2">
    <location>
        <begin position="1"/>
        <end position="22"/>
    </location>
</feature>
<name>A0ABT8DMP2_9BURK</name>
<evidence type="ECO:0000256" key="2">
    <source>
        <dbReference type="SAM" id="SignalP"/>
    </source>
</evidence>
<keyword evidence="4" id="KW-1185">Reference proteome</keyword>
<evidence type="ECO:0000313" key="3">
    <source>
        <dbReference type="EMBL" id="MDN3919203.1"/>
    </source>
</evidence>
<organism evidence="3 4">
    <name type="scientific">Roseateles violae</name>
    <dbReference type="NCBI Taxonomy" id="3058042"/>
    <lineage>
        <taxon>Bacteria</taxon>
        <taxon>Pseudomonadati</taxon>
        <taxon>Pseudomonadota</taxon>
        <taxon>Betaproteobacteria</taxon>
        <taxon>Burkholderiales</taxon>
        <taxon>Sphaerotilaceae</taxon>
        <taxon>Roseateles</taxon>
    </lineage>
</organism>
<dbReference type="RefSeq" id="WP_290357511.1">
    <property type="nucleotide sequence ID" value="NZ_JAUHHC010000001.1"/>
</dbReference>
<dbReference type="PANTHER" id="PTHR36920:SF1">
    <property type="entry name" value="OUTER MEMBRANE PROTEIN W"/>
    <property type="match status" value="1"/>
</dbReference>
<dbReference type="Gene3D" id="2.40.160.20">
    <property type="match status" value="1"/>
</dbReference>
<gene>
    <name evidence="3" type="ORF">QWJ38_02805</name>
</gene>
<dbReference type="EMBL" id="JAUHHC010000001">
    <property type="protein sequence ID" value="MDN3919203.1"/>
    <property type="molecule type" value="Genomic_DNA"/>
</dbReference>
<comment type="caution">
    <text evidence="3">The sequence shown here is derived from an EMBL/GenBank/DDBJ whole genome shotgun (WGS) entry which is preliminary data.</text>
</comment>
<feature type="chain" id="PRO_5045329715" evidence="2">
    <location>
        <begin position="23"/>
        <end position="223"/>
    </location>
</feature>
<dbReference type="Pfam" id="PF03922">
    <property type="entry name" value="OmpW"/>
    <property type="match status" value="1"/>
</dbReference>
<proteinExistence type="predicted"/>
<dbReference type="Proteomes" id="UP001228044">
    <property type="component" value="Unassembled WGS sequence"/>
</dbReference>
<keyword evidence="2" id="KW-0732">Signal</keyword>
<dbReference type="PANTHER" id="PTHR36920">
    <property type="match status" value="1"/>
</dbReference>
<sequence>MNKNSILCAAALALLGASAAQAQSAGSFVVRAGGTTIMPQVESGDLSAPSLAGTKIDVKKASQFTGGITWMWTDNIAIDLPLGLPFEHDVVGDGAIAGVGVLGTVKSLPMTLLAQYRFGQASSQIRPYVGAGATYAYFYDSEGTAVLSGLTGGSPSKPTTLSMKNAFGPALQAGLSVNLTERWSLDASVMKVFVKTTGTLSTGQTIDATLDPVAVSIAVGYRF</sequence>
<protein>
    <submittedName>
        <fullName evidence="3">OmpW family outer membrane protein</fullName>
    </submittedName>
</protein>
<reference evidence="3 4" key="1">
    <citation type="submission" date="2023-06" db="EMBL/GenBank/DDBJ databases">
        <title>Pelomonas sp. PFR6 16S ribosomal RNA gene Genome sequencing and assembly.</title>
        <authorList>
            <person name="Woo H."/>
        </authorList>
    </citation>
    <scope>NUCLEOTIDE SEQUENCE [LARGE SCALE GENOMIC DNA]</scope>
    <source>
        <strain evidence="3 4">PFR6</strain>
    </source>
</reference>
<dbReference type="InterPro" id="IPR005618">
    <property type="entry name" value="OMPW"/>
</dbReference>
<comment type="subcellular location">
    <subcellularLocation>
        <location evidence="1">Cell outer membrane</location>
    </subcellularLocation>
</comment>
<dbReference type="InterPro" id="IPR011250">
    <property type="entry name" value="OMP/PagP_B-barrel"/>
</dbReference>
<evidence type="ECO:0000256" key="1">
    <source>
        <dbReference type="ARBA" id="ARBA00004442"/>
    </source>
</evidence>
<evidence type="ECO:0000313" key="4">
    <source>
        <dbReference type="Proteomes" id="UP001228044"/>
    </source>
</evidence>
<dbReference type="SUPFAM" id="SSF56925">
    <property type="entry name" value="OMPA-like"/>
    <property type="match status" value="1"/>
</dbReference>